<proteinExistence type="predicted"/>
<dbReference type="SUPFAM" id="SSF57783">
    <property type="entry name" value="Zinc beta-ribbon"/>
    <property type="match status" value="1"/>
</dbReference>
<feature type="region of interest" description="Disordered" evidence="2">
    <location>
        <begin position="85"/>
        <end position="120"/>
    </location>
</feature>
<evidence type="ECO:0000313" key="5">
    <source>
        <dbReference type="Ensembl" id="ENSMMOP00000016194.1"/>
    </source>
</evidence>
<feature type="domain" description="TFIIS central" evidence="4">
    <location>
        <begin position="135"/>
        <end position="248"/>
    </location>
</feature>
<reference evidence="5" key="1">
    <citation type="submission" date="2025-08" db="UniProtKB">
        <authorList>
            <consortium name="Ensembl"/>
        </authorList>
    </citation>
    <scope>IDENTIFICATION</scope>
</reference>
<dbReference type="OMA" id="HSRWVCL"/>
<evidence type="ECO:0000259" key="3">
    <source>
        <dbReference type="PROSITE" id="PS51319"/>
    </source>
</evidence>
<dbReference type="InterPro" id="IPR003618">
    <property type="entry name" value="TFIIS_cen_dom"/>
</dbReference>
<dbReference type="Pfam" id="PF08711">
    <property type="entry name" value="Med26"/>
    <property type="match status" value="1"/>
</dbReference>
<dbReference type="GO" id="GO:0006351">
    <property type="term" value="P:DNA-templated transcription"/>
    <property type="evidence" value="ECO:0007669"/>
    <property type="project" value="InterPro"/>
</dbReference>
<evidence type="ECO:0000256" key="2">
    <source>
        <dbReference type="SAM" id="MobiDB-lite"/>
    </source>
</evidence>
<reference evidence="5" key="2">
    <citation type="submission" date="2025-09" db="UniProtKB">
        <authorList>
            <consortium name="Ensembl"/>
        </authorList>
    </citation>
    <scope>IDENTIFICATION</scope>
</reference>
<dbReference type="PANTHER" id="PTHR11477:SF3">
    <property type="entry name" value="TRANSCRIPTION ELONGATION FACTOR A PROTEIN 2"/>
    <property type="match status" value="1"/>
</dbReference>
<dbReference type="InterPro" id="IPR035441">
    <property type="entry name" value="TFIIS/LEDGF_dom_sf"/>
</dbReference>
<dbReference type="PIRSF" id="PIRSF006704">
    <property type="entry name" value="TF_IIS"/>
    <property type="match status" value="1"/>
</dbReference>
<evidence type="ECO:0000256" key="1">
    <source>
        <dbReference type="PROSITE-ProRule" id="PRU00649"/>
    </source>
</evidence>
<dbReference type="GO" id="GO:0005634">
    <property type="term" value="C:nucleus"/>
    <property type="evidence" value="ECO:0007669"/>
    <property type="project" value="UniProtKB-SubCell"/>
</dbReference>
<dbReference type="InterPro" id="IPR036575">
    <property type="entry name" value="TFIIS_cen_dom_sf"/>
</dbReference>
<dbReference type="AlphaFoldDB" id="A0A3Q3X2P5"/>
<dbReference type="PROSITE" id="PS51321">
    <property type="entry name" value="TFIIS_CENTRAL"/>
    <property type="match status" value="1"/>
</dbReference>
<name>A0A3Q3X2P5_MOLML</name>
<dbReference type="Gene3D" id="2.20.25.10">
    <property type="match status" value="1"/>
</dbReference>
<feature type="domain" description="TFIIS N-terminal" evidence="3">
    <location>
        <begin position="1"/>
        <end position="81"/>
    </location>
</feature>
<comment type="subcellular location">
    <subcellularLocation>
        <location evidence="1">Nucleus</location>
    </subcellularLocation>
</comment>
<keyword evidence="6" id="KW-1185">Reference proteome</keyword>
<dbReference type="STRING" id="94237.ENSMMOP00000016194"/>
<dbReference type="Pfam" id="PF07500">
    <property type="entry name" value="TFIIS_M"/>
    <property type="match status" value="1"/>
</dbReference>
<accession>A0A3Q3X2P5</accession>
<sequence length="310" mass="33745">MTACLCVPNTQQIERCTADRSYGTIVTLLGDLDKMHVSAEQLETTDIVKVLYRLLKTCPDGSVKKAARGLLSGWKRQYSKERSVPELPCRPAEAVDGGDSGSGSSECAEPGASSGDSDGFQTAEGAAASCGFTSVRSKCVQLLLASLGPELPDQDKAAELARDIERHVHERHRSSPLKYKACVRSKVANLRNPKNHHLRQGLLSGSLSPEAFAHMSLDEMAGAELRQLREEYASRGVSERQLPQGVEGTLTRKIRCKRCGGSDCRVTQVSRGALFLPAWVRRGGPDDDAMTFVTCSGCGRQWYHSGWFCL</sequence>
<dbReference type="InterPro" id="IPR035100">
    <property type="entry name" value="TF_IIS-typ"/>
</dbReference>
<keyword evidence="1" id="KW-0539">Nucleus</keyword>
<dbReference type="Gene3D" id="1.10.472.30">
    <property type="entry name" value="Transcription elongation factor S-II, central domain"/>
    <property type="match status" value="1"/>
</dbReference>
<evidence type="ECO:0000259" key="4">
    <source>
        <dbReference type="PROSITE" id="PS51321"/>
    </source>
</evidence>
<dbReference type="Gene3D" id="1.20.930.10">
    <property type="entry name" value="Conserved domain common to transcription factors TFIIS, elongin A, CRSP70"/>
    <property type="match status" value="1"/>
</dbReference>
<dbReference type="SUPFAM" id="SSF46942">
    <property type="entry name" value="Elongation factor TFIIS domain 2"/>
    <property type="match status" value="1"/>
</dbReference>
<dbReference type="PROSITE" id="PS51319">
    <property type="entry name" value="TFIIS_N"/>
    <property type="match status" value="1"/>
</dbReference>
<dbReference type="PANTHER" id="PTHR11477">
    <property type="entry name" value="TRANSCRIPTION FACTOR S-II ZINC FINGER DOMAIN-CONTAINING PROTEIN"/>
    <property type="match status" value="1"/>
</dbReference>
<dbReference type="SUPFAM" id="SSF47676">
    <property type="entry name" value="Conserved domain common to transcription factors TFIIS, elongin A, CRSP70"/>
    <property type="match status" value="1"/>
</dbReference>
<dbReference type="Ensembl" id="ENSMMOT00000016464.1">
    <property type="protein sequence ID" value="ENSMMOP00000016194.1"/>
    <property type="gene ID" value="ENSMMOG00000012366.1"/>
</dbReference>
<dbReference type="SMART" id="SM00510">
    <property type="entry name" value="TFS2M"/>
    <property type="match status" value="1"/>
</dbReference>
<evidence type="ECO:0000313" key="6">
    <source>
        <dbReference type="Proteomes" id="UP000261620"/>
    </source>
</evidence>
<organism evidence="5 6">
    <name type="scientific">Mola mola</name>
    <name type="common">Ocean sunfish</name>
    <name type="synonym">Tetraodon mola</name>
    <dbReference type="NCBI Taxonomy" id="94237"/>
    <lineage>
        <taxon>Eukaryota</taxon>
        <taxon>Metazoa</taxon>
        <taxon>Chordata</taxon>
        <taxon>Craniata</taxon>
        <taxon>Vertebrata</taxon>
        <taxon>Euteleostomi</taxon>
        <taxon>Actinopterygii</taxon>
        <taxon>Neopterygii</taxon>
        <taxon>Teleostei</taxon>
        <taxon>Neoteleostei</taxon>
        <taxon>Acanthomorphata</taxon>
        <taxon>Eupercaria</taxon>
        <taxon>Tetraodontiformes</taxon>
        <taxon>Molidae</taxon>
        <taxon>Mola</taxon>
    </lineage>
</organism>
<dbReference type="Proteomes" id="UP000261620">
    <property type="component" value="Unplaced"/>
</dbReference>
<protein>
    <submittedName>
        <fullName evidence="5">Uncharacterized protein</fullName>
    </submittedName>
</protein>
<dbReference type="InterPro" id="IPR017923">
    <property type="entry name" value="TFIIS_N"/>
</dbReference>